<feature type="compositionally biased region" description="Basic and acidic residues" evidence="1">
    <location>
        <begin position="372"/>
        <end position="385"/>
    </location>
</feature>
<protein>
    <submittedName>
        <fullName evidence="2">Uncharacterized protein</fullName>
    </submittedName>
</protein>
<feature type="compositionally biased region" description="Acidic residues" evidence="1">
    <location>
        <begin position="391"/>
        <end position="402"/>
    </location>
</feature>
<feature type="compositionally biased region" description="Basic and acidic residues" evidence="1">
    <location>
        <begin position="475"/>
        <end position="487"/>
    </location>
</feature>
<evidence type="ECO:0000313" key="2">
    <source>
        <dbReference type="EMBL" id="KYQ48476.1"/>
    </source>
</evidence>
<sequence length="497" mass="57333">MESTDLALEVSEEKKTLVSENEKAESVETAVKQANVFENDEVTSIGWDRQKDKAHGATTLEGHDTEEKIDVPTLKKMNGKRLSFIDRDSEEISNKDRVKQAAKKPLRDTESYTDRKIGMNRQRYATDDSEEEAIEFLRNQRQHDEAMAQRNRRSLSRTKENKRLSSRESESSSVREQHESKPLLVKSARRRFSSESEEEPPAQEKTKPVRVSSSETRTSDEEEWEHELRIRRKQFMEKLATQQRESLDEENETSVEPLKRRSSAEGRIALLRDDISGEDNMDSWTGSKRESLQDLSQLSQEDLASAGWNVVKKEGDLSVKPTSTGLFKRESIVKSQASEEDPEYLLPERPKLVQQEREHPFKKAWQMQEQQSETKAKEPSIKRELSGAQSEDTESFADDESVEVTVMLRGRSTDTEDARTNSTRSGTDETDSVSTECSRAMHERDHRQSSKSETDEDSAKFNWPDEEEEEAPESDIYRTGHRGKSEEVDWDWEREET</sequence>
<feature type="region of interest" description="Disordered" evidence="1">
    <location>
        <begin position="240"/>
        <end position="296"/>
    </location>
</feature>
<feature type="compositionally biased region" description="Basic and acidic residues" evidence="1">
    <location>
        <begin position="11"/>
        <end position="21"/>
    </location>
</feature>
<feature type="compositionally biased region" description="Acidic residues" evidence="1">
    <location>
        <begin position="464"/>
        <end position="473"/>
    </location>
</feature>
<name>A0A151WKV8_9HYME</name>
<gene>
    <name evidence="2" type="ORF">ALC60_12532</name>
</gene>
<feature type="compositionally biased region" description="Basic and acidic residues" evidence="1">
    <location>
        <begin position="257"/>
        <end position="275"/>
    </location>
</feature>
<accession>A0A151WKV8</accession>
<organism evidence="2 3">
    <name type="scientific">Mycetomoellerius zeteki</name>
    <dbReference type="NCBI Taxonomy" id="64791"/>
    <lineage>
        <taxon>Eukaryota</taxon>
        <taxon>Metazoa</taxon>
        <taxon>Ecdysozoa</taxon>
        <taxon>Arthropoda</taxon>
        <taxon>Hexapoda</taxon>
        <taxon>Insecta</taxon>
        <taxon>Pterygota</taxon>
        <taxon>Neoptera</taxon>
        <taxon>Endopterygota</taxon>
        <taxon>Hymenoptera</taxon>
        <taxon>Apocrita</taxon>
        <taxon>Aculeata</taxon>
        <taxon>Formicoidea</taxon>
        <taxon>Formicidae</taxon>
        <taxon>Myrmicinae</taxon>
        <taxon>Mycetomoellerius</taxon>
    </lineage>
</organism>
<feature type="compositionally biased region" description="Acidic residues" evidence="1">
    <location>
        <begin position="488"/>
        <end position="497"/>
    </location>
</feature>
<dbReference type="AlphaFoldDB" id="A0A151WKV8"/>
<feature type="compositionally biased region" description="Basic and acidic residues" evidence="1">
    <location>
        <begin position="346"/>
        <end position="361"/>
    </location>
</feature>
<feature type="compositionally biased region" description="Basic and acidic residues" evidence="1">
    <location>
        <begin position="48"/>
        <end position="67"/>
    </location>
</feature>
<evidence type="ECO:0000256" key="1">
    <source>
        <dbReference type="SAM" id="MobiDB-lite"/>
    </source>
</evidence>
<dbReference type="Proteomes" id="UP000075809">
    <property type="component" value="Unassembled WGS sequence"/>
</dbReference>
<feature type="region of interest" description="Disordered" evidence="1">
    <location>
        <begin position="330"/>
        <end position="497"/>
    </location>
</feature>
<keyword evidence="3" id="KW-1185">Reference proteome</keyword>
<feature type="region of interest" description="Disordered" evidence="1">
    <location>
        <begin position="1"/>
        <end position="21"/>
    </location>
</feature>
<feature type="compositionally biased region" description="Basic and acidic residues" evidence="1">
    <location>
        <begin position="88"/>
        <end position="117"/>
    </location>
</feature>
<proteinExistence type="predicted"/>
<evidence type="ECO:0000313" key="3">
    <source>
        <dbReference type="Proteomes" id="UP000075809"/>
    </source>
</evidence>
<dbReference type="EMBL" id="KQ983001">
    <property type="protein sequence ID" value="KYQ48476.1"/>
    <property type="molecule type" value="Genomic_DNA"/>
</dbReference>
<feature type="region of interest" description="Disordered" evidence="1">
    <location>
        <begin position="88"/>
        <end position="227"/>
    </location>
</feature>
<feature type="region of interest" description="Disordered" evidence="1">
    <location>
        <begin position="47"/>
        <end position="67"/>
    </location>
</feature>
<feature type="compositionally biased region" description="Basic and acidic residues" evidence="1">
    <location>
        <begin position="439"/>
        <end position="459"/>
    </location>
</feature>
<reference evidence="2 3" key="1">
    <citation type="submission" date="2015-09" db="EMBL/GenBank/DDBJ databases">
        <title>Trachymyrmex zeteki WGS genome.</title>
        <authorList>
            <person name="Nygaard S."/>
            <person name="Hu H."/>
            <person name="Boomsma J."/>
            <person name="Zhang G."/>
        </authorList>
    </citation>
    <scope>NUCLEOTIDE SEQUENCE [LARGE SCALE GENOMIC DNA]</scope>
    <source>
        <strain evidence="2">Tzet28-1</strain>
        <tissue evidence="2">Whole body</tissue>
    </source>
</reference>
<feature type="compositionally biased region" description="Basic and acidic residues" evidence="1">
    <location>
        <begin position="157"/>
        <end position="181"/>
    </location>
</feature>